<feature type="domain" description="Teneurin-like YD-shell" evidence="2">
    <location>
        <begin position="35"/>
        <end position="108"/>
    </location>
</feature>
<accession>A0ABT4E3C8</accession>
<sequence>MFKIKEDRRSASWWHRTNHWANRAGNRICRILDGQATSYSYDSRNRLLSLLQEDTGQKTKFEYDRQGNLILEQSHLGTTAYAYDAFNRTSKVLLPDGSYMEHGYDPEGLRSWVNENGLASRFVYDGWNLISELDGEHQVKTSYVRGHELLAQMNRQGDSYYYLNNEHGDVMRITNRLGGILNSYEYDAFGQTVSSSESIPNRFRYVGEQFDAITQQYYLRARSKSRYLGK</sequence>
<proteinExistence type="predicted"/>
<name>A0ABT4E3C8_PAEAL</name>
<keyword evidence="4" id="KW-1185">Reference proteome</keyword>
<dbReference type="InterPro" id="IPR056823">
    <property type="entry name" value="TEN-like_YD-shell"/>
</dbReference>
<dbReference type="PANTHER" id="PTHR32305">
    <property type="match status" value="1"/>
</dbReference>
<dbReference type="Pfam" id="PF25023">
    <property type="entry name" value="TEN_YD-shell"/>
    <property type="match status" value="1"/>
</dbReference>
<dbReference type="EMBL" id="JAMDLY010000005">
    <property type="protein sequence ID" value="MCY9528234.1"/>
    <property type="molecule type" value="Genomic_DNA"/>
</dbReference>
<organism evidence="3 4">
    <name type="scientific">Paenibacillus alvei</name>
    <name type="common">Bacillus alvei</name>
    <dbReference type="NCBI Taxonomy" id="44250"/>
    <lineage>
        <taxon>Bacteria</taxon>
        <taxon>Bacillati</taxon>
        <taxon>Bacillota</taxon>
        <taxon>Bacilli</taxon>
        <taxon>Bacillales</taxon>
        <taxon>Paenibacillaceae</taxon>
        <taxon>Paenibacillus</taxon>
    </lineage>
</organism>
<protein>
    <recommendedName>
        <fullName evidence="2">Teneurin-like YD-shell domain-containing protein</fullName>
    </recommendedName>
</protein>
<dbReference type="Proteomes" id="UP001527090">
    <property type="component" value="Unassembled WGS sequence"/>
</dbReference>
<dbReference type="InterPro" id="IPR050708">
    <property type="entry name" value="T6SS_VgrG/RHS"/>
</dbReference>
<evidence type="ECO:0000313" key="3">
    <source>
        <dbReference type="EMBL" id="MCY9528234.1"/>
    </source>
</evidence>
<reference evidence="3 4" key="1">
    <citation type="submission" date="2022-05" db="EMBL/GenBank/DDBJ databases">
        <title>Genome Sequencing of Bee-Associated Microbes.</title>
        <authorList>
            <person name="Dunlap C."/>
        </authorList>
    </citation>
    <scope>NUCLEOTIDE SEQUENCE [LARGE SCALE GENOMIC DNA]</scope>
    <source>
        <strain evidence="3 4">NRRL NRS-750</strain>
    </source>
</reference>
<gene>
    <name evidence="3" type="ORF">M5X04_02640</name>
</gene>
<evidence type="ECO:0000259" key="2">
    <source>
        <dbReference type="Pfam" id="PF25023"/>
    </source>
</evidence>
<keyword evidence="1" id="KW-0677">Repeat</keyword>
<dbReference type="RefSeq" id="WP_268631569.1">
    <property type="nucleotide sequence ID" value="NZ_JAMDLY010000005.1"/>
</dbReference>
<evidence type="ECO:0000256" key="1">
    <source>
        <dbReference type="ARBA" id="ARBA00022737"/>
    </source>
</evidence>
<dbReference type="PANTHER" id="PTHR32305:SF15">
    <property type="entry name" value="PROTEIN RHSA-RELATED"/>
    <property type="match status" value="1"/>
</dbReference>
<dbReference type="Gene3D" id="2.180.10.10">
    <property type="entry name" value="RHS repeat-associated core"/>
    <property type="match status" value="1"/>
</dbReference>
<evidence type="ECO:0000313" key="4">
    <source>
        <dbReference type="Proteomes" id="UP001527090"/>
    </source>
</evidence>
<comment type="caution">
    <text evidence="3">The sequence shown here is derived from an EMBL/GenBank/DDBJ whole genome shotgun (WGS) entry which is preliminary data.</text>
</comment>
<dbReference type="InterPro" id="IPR006530">
    <property type="entry name" value="YD"/>
</dbReference>
<dbReference type="NCBIfam" id="TIGR01643">
    <property type="entry name" value="YD_repeat_2x"/>
    <property type="match status" value="1"/>
</dbReference>